<keyword evidence="2" id="KW-1185">Reference proteome</keyword>
<dbReference type="Proteomes" id="UP000593577">
    <property type="component" value="Unassembled WGS sequence"/>
</dbReference>
<evidence type="ECO:0000313" key="2">
    <source>
        <dbReference type="Proteomes" id="UP000593577"/>
    </source>
</evidence>
<proteinExistence type="predicted"/>
<reference evidence="1 2" key="1">
    <citation type="journal article" date="2019" name="Genome Biol. Evol.">
        <title>Insights into the evolution of the New World diploid cottons (Gossypium, subgenus Houzingenia) based on genome sequencing.</title>
        <authorList>
            <person name="Grover C.E."/>
            <person name="Arick M.A. 2nd"/>
            <person name="Thrash A."/>
            <person name="Conover J.L."/>
            <person name="Sanders W.S."/>
            <person name="Peterson D.G."/>
            <person name="Frelichowski J.E."/>
            <person name="Scheffler J.A."/>
            <person name="Scheffler B.E."/>
            <person name="Wendel J.F."/>
        </authorList>
    </citation>
    <scope>NUCLEOTIDE SEQUENCE [LARGE SCALE GENOMIC DNA]</scope>
    <source>
        <strain evidence="1">185</strain>
        <tissue evidence="1">Leaf</tissue>
    </source>
</reference>
<gene>
    <name evidence="1" type="ORF">Goari_000146</name>
</gene>
<organism evidence="1 2">
    <name type="scientific">Gossypium aridum</name>
    <name type="common">American cotton</name>
    <name type="synonym">Erioxylum aridum</name>
    <dbReference type="NCBI Taxonomy" id="34290"/>
    <lineage>
        <taxon>Eukaryota</taxon>
        <taxon>Viridiplantae</taxon>
        <taxon>Streptophyta</taxon>
        <taxon>Embryophyta</taxon>
        <taxon>Tracheophyta</taxon>
        <taxon>Spermatophyta</taxon>
        <taxon>Magnoliopsida</taxon>
        <taxon>eudicotyledons</taxon>
        <taxon>Gunneridae</taxon>
        <taxon>Pentapetalae</taxon>
        <taxon>rosids</taxon>
        <taxon>malvids</taxon>
        <taxon>Malvales</taxon>
        <taxon>Malvaceae</taxon>
        <taxon>Malvoideae</taxon>
        <taxon>Gossypium</taxon>
    </lineage>
</organism>
<comment type="caution">
    <text evidence="1">The sequence shown here is derived from an EMBL/GenBank/DDBJ whole genome shotgun (WGS) entry which is preliminary data.</text>
</comment>
<name>A0A7J8YHC1_GOSAI</name>
<dbReference type="EMBL" id="JABFAA010000013">
    <property type="protein sequence ID" value="MBA0698434.1"/>
    <property type="molecule type" value="Genomic_DNA"/>
</dbReference>
<accession>A0A7J8YHC1</accession>
<evidence type="ECO:0000313" key="1">
    <source>
        <dbReference type="EMBL" id="MBA0698434.1"/>
    </source>
</evidence>
<sequence length="26" mass="2910">MASMSSYPRMSILQNAQLVPVPRIYG</sequence>
<protein>
    <submittedName>
        <fullName evidence="1">Uncharacterized protein</fullName>
    </submittedName>
</protein>
<dbReference type="AlphaFoldDB" id="A0A7J8YHC1"/>